<keyword evidence="3" id="KW-1185">Reference proteome</keyword>
<evidence type="ECO:0008006" key="4">
    <source>
        <dbReference type="Google" id="ProtNLM"/>
    </source>
</evidence>
<evidence type="ECO:0000313" key="3">
    <source>
        <dbReference type="Proteomes" id="UP000182178"/>
    </source>
</evidence>
<evidence type="ECO:0000256" key="1">
    <source>
        <dbReference type="SAM" id="Coils"/>
    </source>
</evidence>
<gene>
    <name evidence="2" type="ORF">Ga0061061_111109</name>
</gene>
<name>A0ABM9U8J4_9HYPH</name>
<sequence length="262" mass="29179">MRTRSRTAVVATLAGLLVIGVYACVAISAAIICPSKEAGISLGLGVCRLEFWLDRYQSLVAGSLAIIAAVIAATPVREQVRISREQSVVSVLPLLRDEISARVKEDEILANISIILMEIERHAKNIRAPNNAMSAVFKLGMSESNIIIKKTENLERALREHVTRYPLGMRIDDIRRQPGHLIKAAGSLFDLFNLPRETLASIQYANATQIVDERVEEFNRRIQGHVSTVREALRQAEEESFTIKRQLQDALSRASRRIRVAS</sequence>
<evidence type="ECO:0000313" key="2">
    <source>
        <dbReference type="EMBL" id="CUA90194.1"/>
    </source>
</evidence>
<keyword evidence="1" id="KW-0175">Coiled coil</keyword>
<comment type="caution">
    <text evidence="2">The sequence shown here is derived from an EMBL/GenBank/DDBJ whole genome shotgun (WGS) entry which is preliminary data.</text>
</comment>
<protein>
    <recommendedName>
        <fullName evidence="4">5-bromo-4-chloroindolyl phosphate hydrolysis protein</fullName>
    </recommendedName>
</protein>
<proteinExistence type="predicted"/>
<reference evidence="2 3" key="1">
    <citation type="submission" date="2015-08" db="EMBL/GenBank/DDBJ databases">
        <authorList>
            <person name="Varghese N."/>
        </authorList>
    </citation>
    <scope>NUCLEOTIDE SEQUENCE [LARGE SCALE GENOMIC DNA]</scope>
    <source>
        <strain evidence="2 3">DSM 18167</strain>
    </source>
</reference>
<feature type="coiled-coil region" evidence="1">
    <location>
        <begin position="219"/>
        <end position="253"/>
    </location>
</feature>
<organism evidence="2 3">
    <name type="scientific">Chelatococcus sambhunathii</name>
    <dbReference type="NCBI Taxonomy" id="363953"/>
    <lineage>
        <taxon>Bacteria</taxon>
        <taxon>Pseudomonadati</taxon>
        <taxon>Pseudomonadota</taxon>
        <taxon>Alphaproteobacteria</taxon>
        <taxon>Hyphomicrobiales</taxon>
        <taxon>Chelatococcaceae</taxon>
        <taxon>Chelatococcus</taxon>
    </lineage>
</organism>
<dbReference type="Proteomes" id="UP000182178">
    <property type="component" value="Unassembled WGS sequence"/>
</dbReference>
<dbReference type="PROSITE" id="PS51257">
    <property type="entry name" value="PROKAR_LIPOPROTEIN"/>
    <property type="match status" value="1"/>
</dbReference>
<dbReference type="EMBL" id="CYHC01000011">
    <property type="protein sequence ID" value="CUA90194.1"/>
    <property type="molecule type" value="Genomic_DNA"/>
</dbReference>
<accession>A0ABM9U8J4</accession>